<proteinExistence type="predicted"/>
<organism evidence="1 2">
    <name type="scientific">Patagioenas fasciata monilis</name>
    <dbReference type="NCBI Taxonomy" id="372326"/>
    <lineage>
        <taxon>Eukaryota</taxon>
        <taxon>Metazoa</taxon>
        <taxon>Chordata</taxon>
        <taxon>Craniata</taxon>
        <taxon>Vertebrata</taxon>
        <taxon>Euteleostomi</taxon>
        <taxon>Archelosauria</taxon>
        <taxon>Archosauria</taxon>
        <taxon>Dinosauria</taxon>
        <taxon>Saurischia</taxon>
        <taxon>Theropoda</taxon>
        <taxon>Coelurosauria</taxon>
        <taxon>Aves</taxon>
        <taxon>Neognathae</taxon>
        <taxon>Neoaves</taxon>
        <taxon>Columbimorphae</taxon>
        <taxon>Columbiformes</taxon>
        <taxon>Columbidae</taxon>
        <taxon>Patagioenas</taxon>
    </lineage>
</organism>
<comment type="caution">
    <text evidence="1">The sequence shown here is derived from an EMBL/GenBank/DDBJ whole genome shotgun (WGS) entry which is preliminary data.</text>
</comment>
<reference evidence="1 2" key="1">
    <citation type="submission" date="2016-02" db="EMBL/GenBank/DDBJ databases">
        <title>Band-tailed pigeon sequencing and assembly.</title>
        <authorList>
            <person name="Soares A.E."/>
            <person name="Novak B.J."/>
            <person name="Rice E.S."/>
            <person name="O'Connell B."/>
            <person name="Chang D."/>
            <person name="Weber S."/>
            <person name="Shapiro B."/>
        </authorList>
    </citation>
    <scope>NUCLEOTIDE SEQUENCE [LARGE SCALE GENOMIC DNA]</scope>
    <source>
        <strain evidence="1">BTP2013</strain>
        <tissue evidence="1">Blood</tissue>
    </source>
</reference>
<keyword evidence="2" id="KW-1185">Reference proteome</keyword>
<dbReference type="AlphaFoldDB" id="A0A1V4IFQ7"/>
<dbReference type="EMBL" id="LSYS01009753">
    <property type="protein sequence ID" value="OPJ58793.1"/>
    <property type="molecule type" value="Genomic_DNA"/>
</dbReference>
<gene>
    <name evidence="1" type="ORF">AV530_000545</name>
</gene>
<name>A0A1V4IFQ7_PATFA</name>
<evidence type="ECO:0000313" key="1">
    <source>
        <dbReference type="EMBL" id="OPJ58793.1"/>
    </source>
</evidence>
<dbReference type="Proteomes" id="UP000190648">
    <property type="component" value="Unassembled WGS sequence"/>
</dbReference>
<protein>
    <submittedName>
        <fullName evidence="1">Uncharacterized protein</fullName>
    </submittedName>
</protein>
<sequence length="77" mass="8982">MNGKFGVPMGRTFQTRWRGIDWLFSFPPTKNIQMLLTPRDWNEAEKCDPACVNRCFSPQDELRALYSDLIAFEVLPD</sequence>
<evidence type="ECO:0000313" key="2">
    <source>
        <dbReference type="Proteomes" id="UP000190648"/>
    </source>
</evidence>
<accession>A0A1V4IFQ7</accession>